<dbReference type="GO" id="GO:0019563">
    <property type="term" value="P:glycerol catabolic process"/>
    <property type="evidence" value="ECO:0007669"/>
    <property type="project" value="UniProtKB-UniRule"/>
</dbReference>
<dbReference type="InterPro" id="IPR043129">
    <property type="entry name" value="ATPase_NBD"/>
</dbReference>
<dbReference type="FunFam" id="3.30.420.40:FF:000007">
    <property type="entry name" value="Glycerol kinase"/>
    <property type="match status" value="1"/>
</dbReference>
<name>A0A379C1L1_9FIRM</name>
<feature type="binding site" evidence="11">
    <location>
        <position position="244"/>
    </location>
    <ligand>
        <name>glycerol</name>
        <dbReference type="ChEBI" id="CHEBI:17754"/>
    </ligand>
</feature>
<dbReference type="UniPathway" id="UPA00618">
    <property type="reaction ID" value="UER00672"/>
</dbReference>
<gene>
    <name evidence="11 15" type="primary">glpK</name>
    <name evidence="15" type="ORF">NCTC13149_00012</name>
</gene>
<feature type="binding site" evidence="11">
    <location>
        <position position="12"/>
    </location>
    <ligand>
        <name>sn-glycerol 3-phosphate</name>
        <dbReference type="ChEBI" id="CHEBI:57597"/>
    </ligand>
</feature>
<feature type="binding site" evidence="11">
    <location>
        <position position="409"/>
    </location>
    <ligand>
        <name>ATP</name>
        <dbReference type="ChEBI" id="CHEBI:30616"/>
    </ligand>
</feature>
<dbReference type="GO" id="GO:0005829">
    <property type="term" value="C:cytosol"/>
    <property type="evidence" value="ECO:0007669"/>
    <property type="project" value="TreeGrafter"/>
</dbReference>
<dbReference type="PIRSF" id="PIRSF000538">
    <property type="entry name" value="GlpK"/>
    <property type="match status" value="1"/>
</dbReference>
<feature type="binding site" evidence="11">
    <location>
        <position position="14"/>
    </location>
    <ligand>
        <name>ATP</name>
        <dbReference type="ChEBI" id="CHEBI:30616"/>
    </ligand>
</feature>
<dbReference type="NCBIfam" id="TIGR01311">
    <property type="entry name" value="glycerol_kin"/>
    <property type="match status" value="1"/>
</dbReference>
<dbReference type="Gene3D" id="3.30.420.40">
    <property type="match status" value="2"/>
</dbReference>
<dbReference type="EC" id="2.7.1.30" evidence="11"/>
<dbReference type="PROSITE" id="PS00933">
    <property type="entry name" value="FGGY_KINASES_1"/>
    <property type="match status" value="1"/>
</dbReference>
<dbReference type="Proteomes" id="UP000255517">
    <property type="component" value="Unassembled WGS sequence"/>
</dbReference>
<feature type="domain" description="Carbohydrate kinase FGGY N-terminal" evidence="13">
    <location>
        <begin position="4"/>
        <end position="250"/>
    </location>
</feature>
<feature type="domain" description="Carbohydrate kinase FGGY C-terminal" evidence="14">
    <location>
        <begin position="260"/>
        <end position="446"/>
    </location>
</feature>
<evidence type="ECO:0000256" key="7">
    <source>
        <dbReference type="ARBA" id="ARBA00022840"/>
    </source>
</evidence>
<feature type="binding site" evidence="11">
    <location>
        <position position="82"/>
    </location>
    <ligand>
        <name>sn-glycerol 3-phosphate</name>
        <dbReference type="ChEBI" id="CHEBI:57597"/>
    </ligand>
</feature>
<dbReference type="OrthoDB" id="9805576at2"/>
<evidence type="ECO:0000256" key="10">
    <source>
        <dbReference type="ARBA" id="ARBA00063665"/>
    </source>
</evidence>
<evidence type="ECO:0000256" key="6">
    <source>
        <dbReference type="ARBA" id="ARBA00022798"/>
    </source>
</evidence>
<keyword evidence="3 11" id="KW-0808">Transferase</keyword>
<dbReference type="Pfam" id="PF02782">
    <property type="entry name" value="FGGY_C"/>
    <property type="match status" value="1"/>
</dbReference>
<dbReference type="GO" id="GO:0004370">
    <property type="term" value="F:glycerol kinase activity"/>
    <property type="evidence" value="ECO:0007669"/>
    <property type="project" value="UniProtKB-UniRule"/>
</dbReference>
<dbReference type="InterPro" id="IPR000577">
    <property type="entry name" value="Carb_kinase_FGGY"/>
</dbReference>
<dbReference type="SUPFAM" id="SSF53067">
    <property type="entry name" value="Actin-like ATPase domain"/>
    <property type="match status" value="2"/>
</dbReference>
<dbReference type="AlphaFoldDB" id="A0A379C1L1"/>
<evidence type="ECO:0000259" key="13">
    <source>
        <dbReference type="Pfam" id="PF00370"/>
    </source>
</evidence>
<evidence type="ECO:0000256" key="3">
    <source>
        <dbReference type="ARBA" id="ARBA00022679"/>
    </source>
</evidence>
<feature type="binding site" evidence="11">
    <location>
        <position position="409"/>
    </location>
    <ligand>
        <name>ADP</name>
        <dbReference type="ChEBI" id="CHEBI:456216"/>
    </ligand>
</feature>
<feature type="binding site" evidence="11">
    <location>
        <position position="265"/>
    </location>
    <ligand>
        <name>ADP</name>
        <dbReference type="ChEBI" id="CHEBI:456216"/>
    </ligand>
</feature>
<dbReference type="CDD" id="cd07786">
    <property type="entry name" value="FGGY_EcGK_like"/>
    <property type="match status" value="1"/>
</dbReference>
<feature type="binding site" evidence="11">
    <location>
        <position position="413"/>
    </location>
    <ligand>
        <name>ADP</name>
        <dbReference type="ChEBI" id="CHEBI:456216"/>
    </ligand>
</feature>
<keyword evidence="4 11" id="KW-0547">Nucleotide-binding</keyword>
<feature type="binding site" evidence="11">
    <location>
        <position position="82"/>
    </location>
    <ligand>
        <name>glycerol</name>
        <dbReference type="ChEBI" id="CHEBI:17754"/>
    </ligand>
</feature>
<feature type="binding site" evidence="11">
    <location>
        <position position="308"/>
    </location>
    <ligand>
        <name>ADP</name>
        <dbReference type="ChEBI" id="CHEBI:456216"/>
    </ligand>
</feature>
<dbReference type="RefSeq" id="WP_019034163.1">
    <property type="nucleotide sequence ID" value="NZ_JASOZY010000001.1"/>
</dbReference>
<dbReference type="InterPro" id="IPR018485">
    <property type="entry name" value="FGGY_C"/>
</dbReference>
<dbReference type="FunFam" id="3.30.420.40:FF:000008">
    <property type="entry name" value="Glycerol kinase"/>
    <property type="match status" value="1"/>
</dbReference>
<feature type="binding site" evidence="11">
    <location>
        <position position="83"/>
    </location>
    <ligand>
        <name>glycerol</name>
        <dbReference type="ChEBI" id="CHEBI:17754"/>
    </ligand>
</feature>
<feature type="binding site" evidence="11">
    <location>
        <position position="265"/>
    </location>
    <ligand>
        <name>ATP</name>
        <dbReference type="ChEBI" id="CHEBI:30616"/>
    </ligand>
</feature>
<feature type="binding site" evidence="11">
    <location>
        <position position="134"/>
    </location>
    <ligand>
        <name>sn-glycerol 3-phosphate</name>
        <dbReference type="ChEBI" id="CHEBI:57597"/>
    </ligand>
</feature>
<evidence type="ECO:0000313" key="16">
    <source>
        <dbReference type="Proteomes" id="UP000255517"/>
    </source>
</evidence>
<organism evidence="15 16">
    <name type="scientific">Peptoniphilus lacrimalis</name>
    <dbReference type="NCBI Taxonomy" id="33031"/>
    <lineage>
        <taxon>Bacteria</taxon>
        <taxon>Bacillati</taxon>
        <taxon>Bacillota</taxon>
        <taxon>Tissierellia</taxon>
        <taxon>Tissierellales</taxon>
        <taxon>Peptoniphilaceae</taxon>
        <taxon>Peptoniphilus</taxon>
    </lineage>
</organism>
<evidence type="ECO:0000256" key="4">
    <source>
        <dbReference type="ARBA" id="ARBA00022741"/>
    </source>
</evidence>
<feature type="binding site" evidence="11">
    <location>
        <position position="12"/>
    </location>
    <ligand>
        <name>ADP</name>
        <dbReference type="ChEBI" id="CHEBI:456216"/>
    </ligand>
</feature>
<comment type="catalytic activity">
    <reaction evidence="8 11">
        <text>glycerol + ATP = sn-glycerol 3-phosphate + ADP + H(+)</text>
        <dbReference type="Rhea" id="RHEA:21644"/>
        <dbReference type="ChEBI" id="CHEBI:15378"/>
        <dbReference type="ChEBI" id="CHEBI:17754"/>
        <dbReference type="ChEBI" id="CHEBI:30616"/>
        <dbReference type="ChEBI" id="CHEBI:57597"/>
        <dbReference type="ChEBI" id="CHEBI:456216"/>
        <dbReference type="EC" id="2.7.1.30"/>
    </reaction>
</comment>
<evidence type="ECO:0000256" key="1">
    <source>
        <dbReference type="ARBA" id="ARBA00005190"/>
    </source>
</evidence>
<dbReference type="Pfam" id="PF00370">
    <property type="entry name" value="FGGY_N"/>
    <property type="match status" value="1"/>
</dbReference>
<feature type="binding site" evidence="11">
    <location>
        <position position="308"/>
    </location>
    <ligand>
        <name>ATP</name>
        <dbReference type="ChEBI" id="CHEBI:30616"/>
    </ligand>
</feature>
<comment type="subunit">
    <text evidence="10 11">Homotetramer and homodimer (in equilibrium).</text>
</comment>
<evidence type="ECO:0000256" key="2">
    <source>
        <dbReference type="ARBA" id="ARBA00009156"/>
    </source>
</evidence>
<dbReference type="InterPro" id="IPR018483">
    <property type="entry name" value="Carb_kinase_FGGY_CS"/>
</dbReference>
<proteinExistence type="inferred from homology"/>
<keyword evidence="6 11" id="KW-0319">Glycerol metabolism</keyword>
<feature type="binding site" evidence="11">
    <location>
        <position position="83"/>
    </location>
    <ligand>
        <name>sn-glycerol 3-phosphate</name>
        <dbReference type="ChEBI" id="CHEBI:57597"/>
    </ligand>
</feature>
<dbReference type="InterPro" id="IPR018484">
    <property type="entry name" value="FGGY_N"/>
</dbReference>
<dbReference type="HAMAP" id="MF_00186">
    <property type="entry name" value="Glycerol_kin"/>
    <property type="match status" value="1"/>
</dbReference>
<feature type="binding site" evidence="11">
    <location>
        <position position="13"/>
    </location>
    <ligand>
        <name>ATP</name>
        <dbReference type="ChEBI" id="CHEBI:30616"/>
    </ligand>
</feature>
<comment type="similarity">
    <text evidence="2 11 12">Belongs to the FGGY kinase family.</text>
</comment>
<keyword evidence="5 11" id="KW-0418">Kinase</keyword>
<reference evidence="15 16" key="1">
    <citation type="submission" date="2018-06" db="EMBL/GenBank/DDBJ databases">
        <authorList>
            <consortium name="Pathogen Informatics"/>
            <person name="Doyle S."/>
        </authorList>
    </citation>
    <scope>NUCLEOTIDE SEQUENCE [LARGE SCALE GENOMIC DNA]</scope>
    <source>
        <strain evidence="15 16">NCTC13149</strain>
    </source>
</reference>
<feature type="binding site" evidence="11">
    <location>
        <position position="243"/>
    </location>
    <ligand>
        <name>glycerol</name>
        <dbReference type="ChEBI" id="CHEBI:17754"/>
    </ligand>
</feature>
<evidence type="ECO:0000256" key="12">
    <source>
        <dbReference type="RuleBase" id="RU003733"/>
    </source>
</evidence>
<dbReference type="EMBL" id="UGSZ01000001">
    <property type="protein sequence ID" value="SUB56242.1"/>
    <property type="molecule type" value="Genomic_DNA"/>
</dbReference>
<comment type="activity regulation">
    <text evidence="11">Activated by phosphorylation and inhibited by fructose 1,6-bisphosphate (FBP).</text>
</comment>
<dbReference type="InterPro" id="IPR005999">
    <property type="entry name" value="Glycerol_kin"/>
</dbReference>
<comment type="function">
    <text evidence="9 11">Key enzyme in the regulation of glycerol uptake and metabolism. Catalyzes the phosphorylation of glycerol to yield sn-glycerol 3-phosphate.</text>
</comment>
<dbReference type="STRING" id="1122949.GCA_000378725_00083"/>
<evidence type="ECO:0000259" key="14">
    <source>
        <dbReference type="Pfam" id="PF02782"/>
    </source>
</evidence>
<comment type="caution">
    <text evidence="11">Lacks conserved residue(s) required for the propagation of feature annotation.</text>
</comment>
<dbReference type="PROSITE" id="PS00445">
    <property type="entry name" value="FGGY_KINASES_2"/>
    <property type="match status" value="1"/>
</dbReference>
<feature type="binding site" evidence="11">
    <location>
        <position position="12"/>
    </location>
    <ligand>
        <name>ATP</name>
        <dbReference type="ChEBI" id="CHEBI:30616"/>
    </ligand>
</feature>
<accession>A0A379C1L1</accession>
<evidence type="ECO:0000313" key="15">
    <source>
        <dbReference type="EMBL" id="SUB56242.1"/>
    </source>
</evidence>
<evidence type="ECO:0000256" key="11">
    <source>
        <dbReference type="HAMAP-Rule" id="MF_00186"/>
    </source>
</evidence>
<dbReference type="GO" id="GO:0005524">
    <property type="term" value="F:ATP binding"/>
    <property type="evidence" value="ECO:0007669"/>
    <property type="project" value="UniProtKB-UniRule"/>
</dbReference>
<feature type="binding site" evidence="11">
    <location>
        <position position="134"/>
    </location>
    <ligand>
        <name>glycerol</name>
        <dbReference type="ChEBI" id="CHEBI:17754"/>
    </ligand>
</feature>
<feature type="binding site" evidence="11">
    <location>
        <position position="16"/>
    </location>
    <ligand>
        <name>ADP</name>
        <dbReference type="ChEBI" id="CHEBI:456216"/>
    </ligand>
</feature>
<dbReference type="NCBIfam" id="NF000756">
    <property type="entry name" value="PRK00047.1"/>
    <property type="match status" value="1"/>
</dbReference>
<evidence type="ECO:0000256" key="5">
    <source>
        <dbReference type="ARBA" id="ARBA00022777"/>
    </source>
</evidence>
<protein>
    <recommendedName>
        <fullName evidence="11">Glycerol kinase</fullName>
        <ecNumber evidence="11">2.7.1.30</ecNumber>
    </recommendedName>
    <alternativeName>
        <fullName evidence="11">ATP:glycerol 3-phosphotransferase</fullName>
    </alternativeName>
    <alternativeName>
        <fullName evidence="11">Glycerokinase</fullName>
        <shortName evidence="11">GK</shortName>
    </alternativeName>
</protein>
<keyword evidence="7 11" id="KW-0067">ATP-binding</keyword>
<feature type="binding site" evidence="11">
    <location>
        <position position="243"/>
    </location>
    <ligand>
        <name>sn-glycerol 3-phosphate</name>
        <dbReference type="ChEBI" id="CHEBI:57597"/>
    </ligand>
</feature>
<dbReference type="PANTHER" id="PTHR10196">
    <property type="entry name" value="SUGAR KINASE"/>
    <property type="match status" value="1"/>
</dbReference>
<evidence type="ECO:0000256" key="9">
    <source>
        <dbReference type="ARBA" id="ARBA00054633"/>
    </source>
</evidence>
<comment type="pathway">
    <text evidence="1 11">Polyol metabolism; glycerol degradation via glycerol kinase pathway; sn-glycerol 3-phosphate from glycerol: step 1/1.</text>
</comment>
<sequence length="496" mass="55045">MKKYIMAFDAGTTSARTILFNKDGEIVSQASKEFTQYFPHPGWVEEDASEIWSSQIGTAVEAMSKISATADEISAIGIANQRETTIVWDKNTGDAIYNAIVWQCKRTAPLCDKLKKDELTDMIKKKTGLVIDPYFSATKIKWILDNVPLAREKAQKGELLFGTVDSYLIYKLTGGLCHITDYSNASRTMLFNIKDLKWDDELLKIFDIPKSMLPQVKNSSEIYGKSSSKFLGGEIPIAGILGDQQASLFGQACFNKAMAKATYGTGAFILMNTGNEIVNSNNGLVTTIAWSYKDKVTYALEGSIFECGSAINWLRDDLKILDAADDSEYMATKVKDTCGCFVVPAFSGLGAPYWNQYARGTIVGLTRAVSKYHIVRATLESLAYLSKDVLNAMEEDAGFKIEELKVDGGVSKNNFIMQFLSDMTGISVLRPKIVELTALGAAYMAGLGTGFWKDLEDAKNILKIDMSFKSNFDEKNREEKIKAWHKAVKTSLYYKE</sequence>
<dbReference type="GO" id="GO:0006072">
    <property type="term" value="P:glycerol-3-phosphate metabolic process"/>
    <property type="evidence" value="ECO:0007669"/>
    <property type="project" value="InterPro"/>
</dbReference>
<dbReference type="PANTHER" id="PTHR10196:SF69">
    <property type="entry name" value="GLYCEROL KINASE"/>
    <property type="match status" value="1"/>
</dbReference>
<evidence type="ECO:0000256" key="8">
    <source>
        <dbReference type="ARBA" id="ARBA00052101"/>
    </source>
</evidence>